<feature type="transmembrane region" description="Helical" evidence="1">
    <location>
        <begin position="57"/>
        <end position="75"/>
    </location>
</feature>
<reference evidence="3" key="1">
    <citation type="journal article" date="2019" name="Int. J. Syst. Evol. Microbiol.">
        <title>The Global Catalogue of Microorganisms (GCM) 10K type strain sequencing project: providing services to taxonomists for standard genome sequencing and annotation.</title>
        <authorList>
            <consortium name="The Broad Institute Genomics Platform"/>
            <consortium name="The Broad Institute Genome Sequencing Center for Infectious Disease"/>
            <person name="Wu L."/>
            <person name="Ma J."/>
        </authorList>
    </citation>
    <scope>NUCLEOTIDE SEQUENCE [LARGE SCALE GENOMIC DNA]</scope>
    <source>
        <strain evidence="3">IBRC 10765</strain>
    </source>
</reference>
<feature type="transmembrane region" description="Helical" evidence="1">
    <location>
        <begin position="7"/>
        <end position="28"/>
    </location>
</feature>
<organism evidence="2 3">
    <name type="scientific">Saccharospirillum mangrovi</name>
    <dbReference type="NCBI Taxonomy" id="2161747"/>
    <lineage>
        <taxon>Bacteria</taxon>
        <taxon>Pseudomonadati</taxon>
        <taxon>Pseudomonadota</taxon>
        <taxon>Gammaproteobacteria</taxon>
        <taxon>Oceanospirillales</taxon>
        <taxon>Saccharospirillaceae</taxon>
        <taxon>Saccharospirillum</taxon>
    </lineage>
</organism>
<evidence type="ECO:0000256" key="1">
    <source>
        <dbReference type="SAM" id="Phobius"/>
    </source>
</evidence>
<sequence>MNTTKLIKALVVFDVVLIVIAITLSYSLESYLPLLLQQYLIEYANSEYTTLDHFFDWARPLYLALFIAAVVGLLLTKQWGKYLYAVSFVLGLLLSPFAGPVVEHGVPDMLFDLSSAIYGAALALLFFSNSDFSDSNVKVPEAVVLGRSSQRD</sequence>
<comment type="caution">
    <text evidence="2">The sequence shown here is derived from an EMBL/GenBank/DDBJ whole genome shotgun (WGS) entry which is preliminary data.</text>
</comment>
<keyword evidence="1" id="KW-0472">Membrane</keyword>
<dbReference type="RefSeq" id="WP_380696177.1">
    <property type="nucleotide sequence ID" value="NZ_JBHRYR010000003.1"/>
</dbReference>
<gene>
    <name evidence="2" type="ORF">ACFOOG_10315</name>
</gene>
<keyword evidence="1" id="KW-0812">Transmembrane</keyword>
<proteinExistence type="predicted"/>
<name>A0ABV7ZY86_9GAMM</name>
<evidence type="ECO:0000313" key="3">
    <source>
        <dbReference type="Proteomes" id="UP001595617"/>
    </source>
</evidence>
<accession>A0ABV7ZY86</accession>
<keyword evidence="1" id="KW-1133">Transmembrane helix</keyword>
<dbReference type="EMBL" id="JBHRYR010000003">
    <property type="protein sequence ID" value="MFC3853224.1"/>
    <property type="molecule type" value="Genomic_DNA"/>
</dbReference>
<keyword evidence="3" id="KW-1185">Reference proteome</keyword>
<feature type="transmembrane region" description="Helical" evidence="1">
    <location>
        <begin position="82"/>
        <end position="98"/>
    </location>
</feature>
<feature type="transmembrane region" description="Helical" evidence="1">
    <location>
        <begin position="110"/>
        <end position="128"/>
    </location>
</feature>
<evidence type="ECO:0000313" key="2">
    <source>
        <dbReference type="EMBL" id="MFC3853224.1"/>
    </source>
</evidence>
<protein>
    <submittedName>
        <fullName evidence="2">Uncharacterized protein</fullName>
    </submittedName>
</protein>
<dbReference type="Proteomes" id="UP001595617">
    <property type="component" value="Unassembled WGS sequence"/>
</dbReference>